<dbReference type="EMBL" id="BGZK01000683">
    <property type="protein sequence ID" value="GBP55999.1"/>
    <property type="molecule type" value="Genomic_DNA"/>
</dbReference>
<dbReference type="Proteomes" id="UP000299102">
    <property type="component" value="Unassembled WGS sequence"/>
</dbReference>
<sequence>MLQQIKRWKNRSILRGPNTQINITEIYDVTVNVVSRNLCKYLDNVEISFLCHRRPQHAPTGRPRGIVKTEIAPILRPVPNEDAAIGPRVRRRRGLRLKPSSPLLKGLESLAVPLVQRASAALSTLADGAKLGYRNIIPESGRPKNYTEISNNFAHFLRTLVMKIVLIQLLSKSGNSATSGKM</sequence>
<accession>A0A4C1X0W1</accession>
<gene>
    <name evidence="1" type="ORF">EVAR_97420_1</name>
</gene>
<protein>
    <submittedName>
        <fullName evidence="1">Uncharacterized protein</fullName>
    </submittedName>
</protein>
<evidence type="ECO:0000313" key="1">
    <source>
        <dbReference type="EMBL" id="GBP55999.1"/>
    </source>
</evidence>
<name>A0A4C1X0W1_EUMVA</name>
<organism evidence="1 2">
    <name type="scientific">Eumeta variegata</name>
    <name type="common">Bagworm moth</name>
    <name type="synonym">Eumeta japonica</name>
    <dbReference type="NCBI Taxonomy" id="151549"/>
    <lineage>
        <taxon>Eukaryota</taxon>
        <taxon>Metazoa</taxon>
        <taxon>Ecdysozoa</taxon>
        <taxon>Arthropoda</taxon>
        <taxon>Hexapoda</taxon>
        <taxon>Insecta</taxon>
        <taxon>Pterygota</taxon>
        <taxon>Neoptera</taxon>
        <taxon>Endopterygota</taxon>
        <taxon>Lepidoptera</taxon>
        <taxon>Glossata</taxon>
        <taxon>Ditrysia</taxon>
        <taxon>Tineoidea</taxon>
        <taxon>Psychidae</taxon>
        <taxon>Oiketicinae</taxon>
        <taxon>Eumeta</taxon>
    </lineage>
</organism>
<evidence type="ECO:0000313" key="2">
    <source>
        <dbReference type="Proteomes" id="UP000299102"/>
    </source>
</evidence>
<keyword evidence="2" id="KW-1185">Reference proteome</keyword>
<dbReference type="AlphaFoldDB" id="A0A4C1X0W1"/>
<comment type="caution">
    <text evidence="1">The sequence shown here is derived from an EMBL/GenBank/DDBJ whole genome shotgun (WGS) entry which is preliminary data.</text>
</comment>
<proteinExistence type="predicted"/>
<reference evidence="1 2" key="1">
    <citation type="journal article" date="2019" name="Commun. Biol.">
        <title>The bagworm genome reveals a unique fibroin gene that provides high tensile strength.</title>
        <authorList>
            <person name="Kono N."/>
            <person name="Nakamura H."/>
            <person name="Ohtoshi R."/>
            <person name="Tomita M."/>
            <person name="Numata K."/>
            <person name="Arakawa K."/>
        </authorList>
    </citation>
    <scope>NUCLEOTIDE SEQUENCE [LARGE SCALE GENOMIC DNA]</scope>
</reference>